<dbReference type="InterPro" id="IPR051790">
    <property type="entry name" value="Cytochrome_c-biogenesis_DsbD"/>
</dbReference>
<feature type="transmembrane region" description="Helical" evidence="1">
    <location>
        <begin position="55"/>
        <end position="77"/>
    </location>
</feature>
<dbReference type="PANTHER" id="PTHR31272:SF4">
    <property type="entry name" value="CYTOCHROME C-TYPE BIOGENESIS PROTEIN HI_1454-RELATED"/>
    <property type="match status" value="1"/>
</dbReference>
<dbReference type="STRING" id="146018.BN2156_05747"/>
<dbReference type="Proteomes" id="UP000199147">
    <property type="component" value="Unassembled WGS sequence"/>
</dbReference>
<keyword evidence="1 2" id="KW-0812">Transmembrane</keyword>
<accession>A0A0H5SBL9</accession>
<sequence>MDTLGFALAAGALAAVNPCGFAMLPAYLALFIAGDQPPLGLGSALVAVRRALAATAAMTTGFLATFVTAGLVLSPVAATLQRWAPALTVVIGVGLAVMGLLMVTGRELTLPLPKPGSAFNPAAGLGPMALYGVVYAVASLGCTIGPFLVVTATTFTSGNIPAGIGAYGAYAIGMGLVVGVASISVALARQSATQRLRRLLPYAARAAGTLLLLAGGYVSWYGIYELRIFAGARVNDPIINAAARIQATIASLIGSAGPPALAGILAVILVTAGTAVLVGRACRRRRSLTNDSADHSATSQ</sequence>
<protein>
    <submittedName>
        <fullName evidence="2">Cytochrome C biogenesis protein transmembrane region</fullName>
    </submittedName>
</protein>
<feature type="transmembrane region" description="Helical" evidence="1">
    <location>
        <begin position="124"/>
        <end position="147"/>
    </location>
</feature>
<organism evidence="2 3">
    <name type="scientific">Mycolicibacterium neworleansense</name>
    <dbReference type="NCBI Taxonomy" id="146018"/>
    <lineage>
        <taxon>Bacteria</taxon>
        <taxon>Bacillati</taxon>
        <taxon>Actinomycetota</taxon>
        <taxon>Actinomycetes</taxon>
        <taxon>Mycobacteriales</taxon>
        <taxon>Mycobacteriaceae</taxon>
        <taxon>Mycolicibacterium</taxon>
    </lineage>
</organism>
<dbReference type="EMBL" id="CWKH01000003">
    <property type="protein sequence ID" value="CRZ18834.1"/>
    <property type="molecule type" value="Genomic_DNA"/>
</dbReference>
<dbReference type="RefSeq" id="WP_005086277.1">
    <property type="nucleotide sequence ID" value="NZ_CWKH01000003.1"/>
</dbReference>
<feature type="transmembrane region" description="Helical" evidence="1">
    <location>
        <begin position="167"/>
        <end position="187"/>
    </location>
</feature>
<gene>
    <name evidence="2" type="ORF">BN2156_05747</name>
</gene>
<name>A0A0H5SBL9_9MYCO</name>
<keyword evidence="3" id="KW-1185">Reference proteome</keyword>
<evidence type="ECO:0000313" key="2">
    <source>
        <dbReference type="EMBL" id="CRZ18834.1"/>
    </source>
</evidence>
<dbReference type="OrthoDB" id="5244297at2"/>
<evidence type="ECO:0000256" key="1">
    <source>
        <dbReference type="SAM" id="Phobius"/>
    </source>
</evidence>
<evidence type="ECO:0000313" key="3">
    <source>
        <dbReference type="Proteomes" id="UP000199147"/>
    </source>
</evidence>
<proteinExistence type="predicted"/>
<dbReference type="PANTHER" id="PTHR31272">
    <property type="entry name" value="CYTOCHROME C-TYPE BIOGENESIS PROTEIN HI_1454-RELATED"/>
    <property type="match status" value="1"/>
</dbReference>
<feature type="transmembrane region" description="Helical" evidence="1">
    <location>
        <begin position="260"/>
        <end position="278"/>
    </location>
</feature>
<keyword evidence="1" id="KW-0472">Membrane</keyword>
<keyword evidence="1" id="KW-1133">Transmembrane helix</keyword>
<feature type="transmembrane region" description="Helical" evidence="1">
    <location>
        <begin position="83"/>
        <end position="103"/>
    </location>
</feature>
<reference evidence="3" key="1">
    <citation type="submission" date="2015-07" db="EMBL/GenBank/DDBJ databases">
        <authorList>
            <person name="Urmite Genomes"/>
        </authorList>
    </citation>
    <scope>NUCLEOTIDE SEQUENCE [LARGE SCALE GENOMIC DNA]</scope>
    <source>
        <strain evidence="3">type strain: ATCC 49404</strain>
    </source>
</reference>
<feature type="transmembrane region" description="Helical" evidence="1">
    <location>
        <begin position="199"/>
        <end position="223"/>
    </location>
</feature>
<dbReference type="AlphaFoldDB" id="A0A0H5SBL9"/>